<dbReference type="Pfam" id="PF10009">
    <property type="entry name" value="DUF2252"/>
    <property type="match status" value="1"/>
</dbReference>
<accession>A0A5B0GGC3</accession>
<sequence>MLFCNTDLIIMINGCRIVSRTSDGTRQRVRCHEARREIVGRDAYLSANRVASAEQRGERSARPRVSACDCSVMERRVQACGATQPMNFGGFATPERNTIFHIDDPDETLPTPVE</sequence>
<proteinExistence type="predicted"/>
<reference evidence="1 2" key="1">
    <citation type="submission" date="2019-08" db="EMBL/GenBank/DDBJ databases">
        <title>Paraburkholderia sp. DCY113.</title>
        <authorList>
            <person name="Kang J."/>
        </authorList>
    </citation>
    <scope>NUCLEOTIDE SEQUENCE [LARGE SCALE GENOMIC DNA]</scope>
    <source>
        <strain evidence="1 2">DCY113</strain>
    </source>
</reference>
<comment type="caution">
    <text evidence="1">The sequence shown here is derived from an EMBL/GenBank/DDBJ whole genome shotgun (WGS) entry which is preliminary data.</text>
</comment>
<evidence type="ECO:0000313" key="2">
    <source>
        <dbReference type="Proteomes" id="UP000325273"/>
    </source>
</evidence>
<protein>
    <submittedName>
        <fullName evidence="1">DUF2252 domain-containing protein</fullName>
    </submittedName>
</protein>
<dbReference type="AlphaFoldDB" id="A0A5B0GGC3"/>
<name>A0A5B0GGC3_9BURK</name>
<evidence type="ECO:0000313" key="1">
    <source>
        <dbReference type="EMBL" id="KAA1000929.1"/>
    </source>
</evidence>
<dbReference type="Proteomes" id="UP000325273">
    <property type="component" value="Unassembled WGS sequence"/>
</dbReference>
<keyword evidence="2" id="KW-1185">Reference proteome</keyword>
<organism evidence="1 2">
    <name type="scientific">Paraburkholderia panacisoli</name>
    <dbReference type="NCBI Taxonomy" id="2603818"/>
    <lineage>
        <taxon>Bacteria</taxon>
        <taxon>Pseudomonadati</taxon>
        <taxon>Pseudomonadota</taxon>
        <taxon>Betaproteobacteria</taxon>
        <taxon>Burkholderiales</taxon>
        <taxon>Burkholderiaceae</taxon>
        <taxon>Paraburkholderia</taxon>
    </lineage>
</organism>
<gene>
    <name evidence="1" type="ORF">FVF58_39985</name>
</gene>
<dbReference type="InterPro" id="IPR018721">
    <property type="entry name" value="DUF2252"/>
</dbReference>
<dbReference type="EMBL" id="VTUZ01000043">
    <property type="protein sequence ID" value="KAA1000929.1"/>
    <property type="molecule type" value="Genomic_DNA"/>
</dbReference>